<dbReference type="EMBL" id="MCBR01018819">
    <property type="protein sequence ID" value="RKF57624.1"/>
    <property type="molecule type" value="Genomic_DNA"/>
</dbReference>
<comment type="caution">
    <text evidence="2">The sequence shown here is derived from an EMBL/GenBank/DDBJ whole genome shotgun (WGS) entry which is preliminary data.</text>
</comment>
<name>A0A420HJL8_9PEZI</name>
<evidence type="ECO:0000313" key="3">
    <source>
        <dbReference type="Proteomes" id="UP000285405"/>
    </source>
</evidence>
<sequence>MPPLSRASSKDLTGKGFPADLGKRKRRVMGRQIERRRSDNKEEERERQIPHRPSSSQGRRKKIKKN</sequence>
<feature type="region of interest" description="Disordered" evidence="1">
    <location>
        <begin position="1"/>
        <end position="66"/>
    </location>
</feature>
<dbReference type="AlphaFoldDB" id="A0A420HJL8"/>
<protein>
    <submittedName>
        <fullName evidence="2">Uncharacterized protein</fullName>
    </submittedName>
</protein>
<gene>
    <name evidence="2" type="ORF">GcC1_188053</name>
</gene>
<evidence type="ECO:0000256" key="1">
    <source>
        <dbReference type="SAM" id="MobiDB-lite"/>
    </source>
</evidence>
<reference evidence="2 3" key="1">
    <citation type="journal article" date="2018" name="BMC Genomics">
        <title>Comparative genome analyses reveal sequence features reflecting distinct modes of host-adaptation between dicot and monocot powdery mildew.</title>
        <authorList>
            <person name="Wu Y."/>
            <person name="Ma X."/>
            <person name="Pan Z."/>
            <person name="Kale S.D."/>
            <person name="Song Y."/>
            <person name="King H."/>
            <person name="Zhang Q."/>
            <person name="Presley C."/>
            <person name="Deng X."/>
            <person name="Wei C.I."/>
            <person name="Xiao S."/>
        </authorList>
    </citation>
    <scope>NUCLEOTIDE SEQUENCE [LARGE SCALE GENOMIC DNA]</scope>
    <source>
        <strain evidence="2">UCSC1</strain>
    </source>
</reference>
<feature type="compositionally biased region" description="Basic and acidic residues" evidence="1">
    <location>
        <begin position="32"/>
        <end position="49"/>
    </location>
</feature>
<proteinExistence type="predicted"/>
<evidence type="ECO:0000313" key="2">
    <source>
        <dbReference type="EMBL" id="RKF57624.1"/>
    </source>
</evidence>
<organism evidence="2 3">
    <name type="scientific">Golovinomyces cichoracearum</name>
    <dbReference type="NCBI Taxonomy" id="62708"/>
    <lineage>
        <taxon>Eukaryota</taxon>
        <taxon>Fungi</taxon>
        <taxon>Dikarya</taxon>
        <taxon>Ascomycota</taxon>
        <taxon>Pezizomycotina</taxon>
        <taxon>Leotiomycetes</taxon>
        <taxon>Erysiphales</taxon>
        <taxon>Erysiphaceae</taxon>
        <taxon>Golovinomyces</taxon>
    </lineage>
</organism>
<accession>A0A420HJL8</accession>
<dbReference type="Proteomes" id="UP000285405">
    <property type="component" value="Unassembled WGS sequence"/>
</dbReference>